<dbReference type="EMBL" id="AEPZ01000008">
    <property type="protein sequence ID" value="EFU81851.1"/>
    <property type="molecule type" value="Genomic_DNA"/>
</dbReference>
<comment type="caution">
    <text evidence="2">The sequence shown here is derived from an EMBL/GenBank/DDBJ whole genome shotgun (WGS) entry which is preliminary data.</text>
</comment>
<name>E6M484_9ACTO</name>
<dbReference type="Proteomes" id="UP000003343">
    <property type="component" value="Unassembled WGS sequence"/>
</dbReference>
<protein>
    <submittedName>
        <fullName evidence="2">Uncharacterized protein</fullName>
    </submittedName>
</protein>
<evidence type="ECO:0000313" key="2">
    <source>
        <dbReference type="EMBL" id="EFU81851.1"/>
    </source>
</evidence>
<dbReference type="AlphaFoldDB" id="E6M484"/>
<keyword evidence="3" id="KW-1185">Reference proteome</keyword>
<evidence type="ECO:0000256" key="1">
    <source>
        <dbReference type="SAM" id="MobiDB-lite"/>
    </source>
</evidence>
<proteinExistence type="predicted"/>
<sequence>MTMASWGVDMVNENNEQDRGVTSAEISELKQPIGEKHTL</sequence>
<reference evidence="2 3" key="1">
    <citation type="submission" date="2010-12" db="EMBL/GenBank/DDBJ databases">
        <authorList>
            <person name="Muzny D."/>
            <person name="Qin X."/>
            <person name="Deng J."/>
            <person name="Jiang H."/>
            <person name="Liu Y."/>
            <person name="Qu J."/>
            <person name="Song X.-Z."/>
            <person name="Zhang L."/>
            <person name="Thornton R."/>
            <person name="Coyle M."/>
            <person name="Francisco L."/>
            <person name="Jackson L."/>
            <person name="Javaid M."/>
            <person name="Korchina V."/>
            <person name="Kovar C."/>
            <person name="Mata R."/>
            <person name="Mathew T."/>
            <person name="Ngo R."/>
            <person name="Nguyen L."/>
            <person name="Nguyen N."/>
            <person name="Okwuonu G."/>
            <person name="Ongeri F."/>
            <person name="Pham C."/>
            <person name="Simmons D."/>
            <person name="Wilczek-Boney K."/>
            <person name="Hale W."/>
            <person name="Jakkamsetti A."/>
            <person name="Pham P."/>
            <person name="Ruth R."/>
            <person name="San Lucas F."/>
            <person name="Warren J."/>
            <person name="Zhang J."/>
            <person name="Zhao Z."/>
            <person name="Zhou C."/>
            <person name="Zhu D."/>
            <person name="Lee S."/>
            <person name="Bess C."/>
            <person name="Blankenburg K."/>
            <person name="Forbes L."/>
            <person name="Fu Q."/>
            <person name="Gubbala S."/>
            <person name="Hirani K."/>
            <person name="Jayaseelan J.C."/>
            <person name="Lara F."/>
            <person name="Munidasa M."/>
            <person name="Palculict T."/>
            <person name="Patil S."/>
            <person name="Pu L.-L."/>
            <person name="Saada N."/>
            <person name="Tang L."/>
            <person name="Weissenberger G."/>
            <person name="Zhu Y."/>
            <person name="Hemphill L."/>
            <person name="Shang Y."/>
            <person name="Youmans B."/>
            <person name="Ayvaz T."/>
            <person name="Ross M."/>
            <person name="Santibanez J."/>
            <person name="Aqrawi P."/>
            <person name="Gross S."/>
            <person name="Joshi V."/>
            <person name="Fowler G."/>
            <person name="Nazareth L."/>
            <person name="Reid J."/>
            <person name="Worley K."/>
            <person name="Petrosino J."/>
            <person name="Highlander S."/>
            <person name="Gibbs R."/>
        </authorList>
    </citation>
    <scope>NUCLEOTIDE SEQUENCE [LARGE SCALE GENOMIC DNA]</scope>
    <source>
        <strain evidence="2 3">ATCC 35242</strain>
    </source>
</reference>
<accession>E6M484</accession>
<feature type="region of interest" description="Disordered" evidence="1">
    <location>
        <begin position="1"/>
        <end position="39"/>
    </location>
</feature>
<dbReference type="HOGENOM" id="CLU_3312861_0_0_11"/>
<organism evidence="2 3">
    <name type="scientific">Mobiluncus holmesii ATCC 35242</name>
    <dbReference type="NCBI Taxonomy" id="887899"/>
    <lineage>
        <taxon>Bacteria</taxon>
        <taxon>Bacillati</taxon>
        <taxon>Actinomycetota</taxon>
        <taxon>Actinomycetes</taxon>
        <taxon>Actinomycetales</taxon>
        <taxon>Actinomycetaceae</taxon>
        <taxon>Mobiluncus</taxon>
    </lineage>
</organism>
<evidence type="ECO:0000313" key="3">
    <source>
        <dbReference type="Proteomes" id="UP000003343"/>
    </source>
</evidence>
<gene>
    <name evidence="2" type="ORF">HMPREF0576_1066</name>
</gene>